<dbReference type="Gene3D" id="3.20.20.80">
    <property type="entry name" value="Glycosidases"/>
    <property type="match status" value="1"/>
</dbReference>
<keyword evidence="4" id="KW-0479">Metal-binding</keyword>
<evidence type="ECO:0000256" key="1">
    <source>
        <dbReference type="ARBA" id="ARBA00005641"/>
    </source>
</evidence>
<sequence length="971" mass="106681">MFSHILSFLATQFSIFDATASPLDSSQPSWPNGPFTTSESWILDASNNNVTYAGVNWPGAAETMVPEGLQYQSVETIVSKIKSLGMNSIRLTYATELIDQIYDNNMTDVPIRTAFTTALGLSNGTRVFESVVAKNPTFGNGTTRLQVYDAIAAECARQQIYVHLDNHISKGSWCCDPFDGNTWWNDTYFSPTNWTRGLSYMANHGRSWSNLMSMSLYNELRPPLSDSGLLGNYTWEVWYNQIKRGSSAINSANPDVLIFLSGLNGDTDLQPVVDGTALLPSNATFRRLDFSGYENKLVLELHSYDIVFKVDTCPLYNANLFEMGYSAVKGNAINRFPVVMTEWGFTQDATTWKNGTYATCVQNFLRNEVPGAGWMVWAIGGSYYIRQGKQDSDESWGLLNHDWSDWRSPDYINGGLKPLVPLIMRSPALLATAASLVGLTRATNSTNCNVEAIQAALPSNATVLNVTSVPEGGSFGQGADDIPYPTNPTNLTSLCAVIVNASSSAESSFTFGLFLPDTWNSRFLAVGNGGFAGGINWLSMGDGPPYGFATVSTDTGHNGSFLDMSFALNSTERKADWGYRAMHESIVMAKSIVSSYYGSAPMYSYFTGCSTGGRQAMKEVQMFPEDFDGVMAGCPSWWTTHQQTWQLEVGLINLPENTSHYIHPDTFDWISDQVIAQCDSSDGIEDGIIMDPKKCDLYLEAMLCSPNSTTTCLTADQIRTLEALYRPLAFDNNTWAYPNFGVGSEAQMASSFGDVGTNAPSLYGTQYVQYMVVNDPTWDFNDFSYDIIQQADAINPGNASANDFDLSAFHARGGKLLQYHGYADGLIPTDASVYLYRQILSTMYGQHGVEVDDWYRFFLVPGMHHCQQSVGDAPWLFGGSGQTQNLVPAQAAGTVEGLRDEEHDALLALMKWVEEGKAPERIVATKFVNDTVALGVQRQRPLCPFPRYASYVGSGNVSEAASWECVDKAGI</sequence>
<keyword evidence="3" id="KW-0719">Serine esterase</keyword>
<dbReference type="InterPro" id="IPR011118">
    <property type="entry name" value="Tannase/feruloyl_esterase"/>
</dbReference>
<dbReference type="SUPFAM" id="SSF51445">
    <property type="entry name" value="(Trans)glycosidases"/>
    <property type="match status" value="1"/>
</dbReference>
<evidence type="ECO:0000313" key="13">
    <source>
        <dbReference type="Proteomes" id="UP001140453"/>
    </source>
</evidence>
<accession>A0A9W8YMR3</accession>
<evidence type="ECO:0000256" key="7">
    <source>
        <dbReference type="ARBA" id="ARBA00022837"/>
    </source>
</evidence>
<organism evidence="12 13">
    <name type="scientific">Gnomoniopsis smithogilvyi</name>
    <dbReference type="NCBI Taxonomy" id="1191159"/>
    <lineage>
        <taxon>Eukaryota</taxon>
        <taxon>Fungi</taxon>
        <taxon>Dikarya</taxon>
        <taxon>Ascomycota</taxon>
        <taxon>Pezizomycotina</taxon>
        <taxon>Sordariomycetes</taxon>
        <taxon>Sordariomycetidae</taxon>
        <taxon>Diaporthales</taxon>
        <taxon>Gnomoniaceae</taxon>
        <taxon>Gnomoniopsis</taxon>
    </lineage>
</organism>
<dbReference type="GO" id="GO:0004553">
    <property type="term" value="F:hydrolase activity, hydrolyzing O-glycosyl compounds"/>
    <property type="evidence" value="ECO:0007669"/>
    <property type="project" value="InterPro"/>
</dbReference>
<evidence type="ECO:0000256" key="10">
    <source>
        <dbReference type="SAM" id="SignalP"/>
    </source>
</evidence>
<dbReference type="PANTHER" id="PTHR33938:SF2">
    <property type="entry name" value="CARBOXYLIC ESTER HYDROLASE"/>
    <property type="match status" value="1"/>
</dbReference>
<evidence type="ECO:0000256" key="2">
    <source>
        <dbReference type="ARBA" id="ARBA00006249"/>
    </source>
</evidence>
<dbReference type="InterPro" id="IPR017853">
    <property type="entry name" value="GH"/>
</dbReference>
<dbReference type="Pfam" id="PF07519">
    <property type="entry name" value="Tannase"/>
    <property type="match status" value="1"/>
</dbReference>
<proteinExistence type="inferred from homology"/>
<dbReference type="GO" id="GO:0000272">
    <property type="term" value="P:polysaccharide catabolic process"/>
    <property type="evidence" value="ECO:0007669"/>
    <property type="project" value="InterPro"/>
</dbReference>
<feature type="chain" id="PRO_5040867894" description="Glycoside hydrolase family 5 domain-containing protein" evidence="10">
    <location>
        <begin position="21"/>
        <end position="971"/>
    </location>
</feature>
<gene>
    <name evidence="12" type="ORF">N0V93_006162</name>
</gene>
<reference evidence="12" key="1">
    <citation type="submission" date="2022-10" db="EMBL/GenBank/DDBJ databases">
        <title>Tapping the CABI collections for fungal endophytes: first genome assemblies for Collariella, Neodidymelliopsis, Ascochyta clinopodiicola, Didymella pomorum, Didymosphaeria variabile, Neocosmospora piperis and Neocucurbitaria cava.</title>
        <authorList>
            <person name="Hill R."/>
        </authorList>
    </citation>
    <scope>NUCLEOTIDE SEQUENCE</scope>
    <source>
        <strain evidence="12">IMI 355082</strain>
    </source>
</reference>
<keyword evidence="9" id="KW-0326">Glycosidase</keyword>
<name>A0A9W8YMR3_9PEZI</name>
<dbReference type="OrthoDB" id="3039123at2759"/>
<feature type="signal peptide" evidence="10">
    <location>
        <begin position="1"/>
        <end position="20"/>
    </location>
</feature>
<evidence type="ECO:0000256" key="3">
    <source>
        <dbReference type="ARBA" id="ARBA00022487"/>
    </source>
</evidence>
<comment type="similarity">
    <text evidence="1">Belongs to the glycosyl hydrolase 5 (cellulase A) family.</text>
</comment>
<keyword evidence="7" id="KW-0106">Calcium</keyword>
<evidence type="ECO:0000256" key="6">
    <source>
        <dbReference type="ARBA" id="ARBA00022801"/>
    </source>
</evidence>
<dbReference type="Proteomes" id="UP001140453">
    <property type="component" value="Unassembled WGS sequence"/>
</dbReference>
<dbReference type="PANTHER" id="PTHR33938">
    <property type="entry name" value="FERULOYL ESTERASE B-RELATED"/>
    <property type="match status" value="1"/>
</dbReference>
<evidence type="ECO:0000259" key="11">
    <source>
        <dbReference type="Pfam" id="PF00150"/>
    </source>
</evidence>
<dbReference type="SUPFAM" id="SSF53474">
    <property type="entry name" value="alpha/beta-Hydrolases"/>
    <property type="match status" value="1"/>
</dbReference>
<comment type="similarity">
    <text evidence="2">Belongs to the tannase family.</text>
</comment>
<evidence type="ECO:0000256" key="8">
    <source>
        <dbReference type="ARBA" id="ARBA00023157"/>
    </source>
</evidence>
<evidence type="ECO:0000256" key="5">
    <source>
        <dbReference type="ARBA" id="ARBA00022729"/>
    </source>
</evidence>
<dbReference type="GO" id="GO:0030600">
    <property type="term" value="F:feruloyl esterase activity"/>
    <property type="evidence" value="ECO:0007669"/>
    <property type="project" value="UniProtKB-ARBA"/>
</dbReference>
<evidence type="ECO:0000313" key="12">
    <source>
        <dbReference type="EMBL" id="KAJ4388703.1"/>
    </source>
</evidence>
<dbReference type="EMBL" id="JAPEVB010000004">
    <property type="protein sequence ID" value="KAJ4388703.1"/>
    <property type="molecule type" value="Genomic_DNA"/>
</dbReference>
<evidence type="ECO:0000256" key="9">
    <source>
        <dbReference type="ARBA" id="ARBA00023295"/>
    </source>
</evidence>
<keyword evidence="5 10" id="KW-0732">Signal</keyword>
<keyword evidence="6" id="KW-0378">Hydrolase</keyword>
<dbReference type="InterPro" id="IPR029058">
    <property type="entry name" value="AB_hydrolase_fold"/>
</dbReference>
<feature type="domain" description="Glycoside hydrolase family 5" evidence="11">
    <location>
        <begin position="56"/>
        <end position="379"/>
    </location>
</feature>
<dbReference type="GO" id="GO:0046872">
    <property type="term" value="F:metal ion binding"/>
    <property type="evidence" value="ECO:0007669"/>
    <property type="project" value="UniProtKB-KW"/>
</dbReference>
<dbReference type="AlphaFoldDB" id="A0A9W8YMR3"/>
<dbReference type="Pfam" id="PF00150">
    <property type="entry name" value="Cellulase"/>
    <property type="match status" value="1"/>
</dbReference>
<comment type="caution">
    <text evidence="12">The sequence shown here is derived from an EMBL/GenBank/DDBJ whole genome shotgun (WGS) entry which is preliminary data.</text>
</comment>
<protein>
    <recommendedName>
        <fullName evidence="11">Glycoside hydrolase family 5 domain-containing protein</fullName>
    </recommendedName>
</protein>
<keyword evidence="8" id="KW-1015">Disulfide bond</keyword>
<keyword evidence="13" id="KW-1185">Reference proteome</keyword>
<dbReference type="InterPro" id="IPR001547">
    <property type="entry name" value="Glyco_hydro_5"/>
</dbReference>
<evidence type="ECO:0000256" key="4">
    <source>
        <dbReference type="ARBA" id="ARBA00022723"/>
    </source>
</evidence>